<feature type="compositionally biased region" description="Acidic residues" evidence="1">
    <location>
        <begin position="103"/>
        <end position="112"/>
    </location>
</feature>
<feature type="compositionally biased region" description="Basic and acidic residues" evidence="1">
    <location>
        <begin position="78"/>
        <end position="98"/>
    </location>
</feature>
<comment type="caution">
    <text evidence="2">The sequence shown here is derived from an EMBL/GenBank/DDBJ whole genome shotgun (WGS) entry which is preliminary data.</text>
</comment>
<accession>A0AAD5BVM9</accession>
<dbReference type="EMBL" id="JAMZMK010010774">
    <property type="protein sequence ID" value="KAI7730472.1"/>
    <property type="molecule type" value="Genomic_DNA"/>
</dbReference>
<name>A0AAD5BVM9_AMBAR</name>
<evidence type="ECO:0000313" key="2">
    <source>
        <dbReference type="EMBL" id="KAI7730472.1"/>
    </source>
</evidence>
<protein>
    <submittedName>
        <fullName evidence="2">Uncharacterized protein</fullName>
    </submittedName>
</protein>
<sequence>MTSLDSSSKKSARPELVKLNSAFKLAEKWVSNMTRTDDKEPTRVVLEARPAGLGIGAVVPRQPKVGLSNDPVERKIRAQLDAGKRKYSKIEEETRPTPRDNGASDEDDDDELESRTKAFAKKKAPSMPSSQPLTKKHK</sequence>
<dbReference type="InterPro" id="IPR021641">
    <property type="entry name" value="DUF3245"/>
</dbReference>
<dbReference type="Proteomes" id="UP001206925">
    <property type="component" value="Unassembled WGS sequence"/>
</dbReference>
<dbReference type="PANTHER" id="PTHR35741:SF1">
    <property type="entry name" value="FACTOR CWC22-LIKE PROTEIN, PUTATIVE (DUF3245)-RELATED"/>
    <property type="match status" value="1"/>
</dbReference>
<dbReference type="Pfam" id="PF11595">
    <property type="entry name" value="DUF3245"/>
    <property type="match status" value="1"/>
</dbReference>
<feature type="region of interest" description="Disordered" evidence="1">
    <location>
        <begin position="78"/>
        <end position="138"/>
    </location>
</feature>
<evidence type="ECO:0000313" key="3">
    <source>
        <dbReference type="Proteomes" id="UP001206925"/>
    </source>
</evidence>
<gene>
    <name evidence="2" type="ORF">M8C21_019552</name>
</gene>
<proteinExistence type="predicted"/>
<organism evidence="2 3">
    <name type="scientific">Ambrosia artemisiifolia</name>
    <name type="common">Common ragweed</name>
    <dbReference type="NCBI Taxonomy" id="4212"/>
    <lineage>
        <taxon>Eukaryota</taxon>
        <taxon>Viridiplantae</taxon>
        <taxon>Streptophyta</taxon>
        <taxon>Embryophyta</taxon>
        <taxon>Tracheophyta</taxon>
        <taxon>Spermatophyta</taxon>
        <taxon>Magnoliopsida</taxon>
        <taxon>eudicotyledons</taxon>
        <taxon>Gunneridae</taxon>
        <taxon>Pentapetalae</taxon>
        <taxon>asterids</taxon>
        <taxon>campanulids</taxon>
        <taxon>Asterales</taxon>
        <taxon>Asteraceae</taxon>
        <taxon>Asteroideae</taxon>
        <taxon>Heliantheae alliance</taxon>
        <taxon>Heliantheae</taxon>
        <taxon>Ambrosia</taxon>
    </lineage>
</organism>
<evidence type="ECO:0000256" key="1">
    <source>
        <dbReference type="SAM" id="MobiDB-lite"/>
    </source>
</evidence>
<dbReference type="AlphaFoldDB" id="A0AAD5BVM9"/>
<dbReference type="PANTHER" id="PTHR35741">
    <property type="entry name" value="FACTOR CWC22-LIKE PROTEIN, PUTATIVE (DUF3245)-RELATED"/>
    <property type="match status" value="1"/>
</dbReference>
<feature type="compositionally biased region" description="Polar residues" evidence="1">
    <location>
        <begin position="127"/>
        <end position="138"/>
    </location>
</feature>
<keyword evidence="3" id="KW-1185">Reference proteome</keyword>
<reference evidence="2" key="1">
    <citation type="submission" date="2022-06" db="EMBL/GenBank/DDBJ databases">
        <title>Uncovering the hologenomic basis of an extraordinary plant invasion.</title>
        <authorList>
            <person name="Bieker V.C."/>
            <person name="Martin M.D."/>
            <person name="Gilbert T."/>
            <person name="Hodgins K."/>
            <person name="Battlay P."/>
            <person name="Petersen B."/>
            <person name="Wilson J."/>
        </authorList>
    </citation>
    <scope>NUCLEOTIDE SEQUENCE</scope>
    <source>
        <strain evidence="2">AA19_3_7</strain>
        <tissue evidence="2">Leaf</tissue>
    </source>
</reference>